<reference evidence="2" key="1">
    <citation type="submission" date="2016-10" db="EMBL/GenBank/DDBJ databases">
        <authorList>
            <person name="Varghese N."/>
            <person name="Submissions S."/>
        </authorList>
    </citation>
    <scope>NUCLEOTIDE SEQUENCE [LARGE SCALE GENOMIC DNA]</scope>
    <source>
        <strain evidence="2">DSM 17724</strain>
    </source>
</reference>
<dbReference type="STRING" id="356305.SAMN05421841_0693"/>
<organism evidence="1 2">
    <name type="scientific">Chryseobacterium wanjuense</name>
    <dbReference type="NCBI Taxonomy" id="356305"/>
    <lineage>
        <taxon>Bacteria</taxon>
        <taxon>Pseudomonadati</taxon>
        <taxon>Bacteroidota</taxon>
        <taxon>Flavobacteriia</taxon>
        <taxon>Flavobacteriales</taxon>
        <taxon>Weeksellaceae</taxon>
        <taxon>Chryseobacterium group</taxon>
        <taxon>Chryseobacterium</taxon>
    </lineage>
</organism>
<dbReference type="AlphaFoldDB" id="A0A1I0NMZ0"/>
<proteinExistence type="predicted"/>
<sequence length="165" mass="19752">MIEELKRIENLILKAKGHKILNLTEDLECKEYFGFNFQAGQLTIKFRKAKITPKKVGHFVTLWKRNAEKVTEPFNINDHFDFYLVFTEYENDMGFFLFPKQILMERQILSTDQKEGKRGFRVYPKWTKTENKQAEKTQSWQIKYFIDLANSELKNVEKFNSILLI</sequence>
<gene>
    <name evidence="1" type="ORF">SAMN05421841_0693</name>
</gene>
<dbReference type="InterPro" id="IPR038231">
    <property type="entry name" value="MepB-like_sf"/>
</dbReference>
<evidence type="ECO:0000313" key="2">
    <source>
        <dbReference type="Proteomes" id="UP000199469"/>
    </source>
</evidence>
<dbReference type="Proteomes" id="UP000199469">
    <property type="component" value="Unassembled WGS sequence"/>
</dbReference>
<name>A0A1I0NMZ0_9FLAO</name>
<dbReference type="Gene3D" id="3.40.1350.140">
    <property type="entry name" value="MepB-like"/>
    <property type="match status" value="1"/>
</dbReference>
<dbReference type="PIRSF" id="PIRSF032285">
    <property type="entry name" value="UCP032285"/>
    <property type="match status" value="1"/>
</dbReference>
<accession>A0A1I0NMZ0</accession>
<dbReference type="Pfam" id="PF08877">
    <property type="entry name" value="MepB-like"/>
    <property type="match status" value="1"/>
</dbReference>
<dbReference type="InterPro" id="IPR011235">
    <property type="entry name" value="MepB-like"/>
</dbReference>
<protein>
    <recommendedName>
        <fullName evidence="3">MepB protein</fullName>
    </recommendedName>
</protein>
<evidence type="ECO:0000313" key="1">
    <source>
        <dbReference type="EMBL" id="SEW02679.1"/>
    </source>
</evidence>
<dbReference type="RefSeq" id="WP_089790649.1">
    <property type="nucleotide sequence ID" value="NZ_FOIU01000001.1"/>
</dbReference>
<evidence type="ECO:0008006" key="3">
    <source>
        <dbReference type="Google" id="ProtNLM"/>
    </source>
</evidence>
<dbReference type="OrthoDB" id="4954833at2"/>
<dbReference type="EMBL" id="FOIU01000001">
    <property type="protein sequence ID" value="SEW02679.1"/>
    <property type="molecule type" value="Genomic_DNA"/>
</dbReference>
<keyword evidence="2" id="KW-1185">Reference proteome</keyword>